<evidence type="ECO:0000256" key="1">
    <source>
        <dbReference type="ARBA" id="ARBA00009227"/>
    </source>
</evidence>
<keyword evidence="3 4" id="KW-0378">Hydrolase</keyword>
<dbReference type="GO" id="GO:0047971">
    <property type="term" value="F:guanidinobutyrase activity"/>
    <property type="evidence" value="ECO:0007669"/>
    <property type="project" value="UniProtKB-EC"/>
</dbReference>
<dbReference type="PANTHER" id="PTHR11358:SF26">
    <property type="entry name" value="GUANIDINO ACID HYDROLASE, MITOCHONDRIAL"/>
    <property type="match status" value="1"/>
</dbReference>
<dbReference type="InterPro" id="IPR005925">
    <property type="entry name" value="Agmatinase-rel"/>
</dbReference>
<keyword evidence="6" id="KW-1185">Reference proteome</keyword>
<sequence length="337" mass="36713">MYRPQIEVGTGKPQFAGIHTFMHLPHVQTLEHVDYAVIGVPFDTGVSYAVGARFGPSAIRMMSQRVMPISRSHKINTSEYLSGIDYGDLKVYPGYIEQSYRIIEEQLTPIFKAGIVPILLGGDHSISLPHLRAAAKKHGPVCLVHFDSHSDTGRGQDPQRMWSHGAVFSYAVDEGLIDAEHSIQMGMRGSTYRANSLDEARAMGFEVLTTDDVKALSALELCAKVKQKVGDRPVFLTFDIDFLDPAFAPGTGTPEVGGFTTYEAQRMLRGLAGINFIGFDLVEVLPDRDSSGITALHAANIAFEFVALLAARRRIEGIPAAGSPVLASQSSQHNSKQ</sequence>
<dbReference type="InterPro" id="IPR006035">
    <property type="entry name" value="Ureohydrolase"/>
</dbReference>
<dbReference type="RefSeq" id="WP_230415212.1">
    <property type="nucleotide sequence ID" value="NZ_CAJVCE010000012.1"/>
</dbReference>
<reference evidence="5 6" key="1">
    <citation type="submission" date="2021-06" db="EMBL/GenBank/DDBJ databases">
        <authorList>
            <person name="Criscuolo A."/>
        </authorList>
    </citation>
    <scope>NUCLEOTIDE SEQUENCE [LARGE SCALE GENOMIC DNA]</scope>
    <source>
        <strain evidence="6">CIP 111802</strain>
    </source>
</reference>
<dbReference type="PANTHER" id="PTHR11358">
    <property type="entry name" value="ARGINASE/AGMATINASE"/>
    <property type="match status" value="1"/>
</dbReference>
<evidence type="ECO:0000313" key="6">
    <source>
        <dbReference type="Proteomes" id="UP000730618"/>
    </source>
</evidence>
<proteinExistence type="inferred from homology"/>
<evidence type="ECO:0000256" key="4">
    <source>
        <dbReference type="RuleBase" id="RU003684"/>
    </source>
</evidence>
<protein>
    <submittedName>
        <fullName evidence="5">Guanidinobutyrase</fullName>
        <ecNumber evidence="5">3.5.3.7</ecNumber>
    </submittedName>
</protein>
<accession>A0ABM8VLP6</accession>
<evidence type="ECO:0000313" key="5">
    <source>
        <dbReference type="EMBL" id="CAG7648632.1"/>
    </source>
</evidence>
<dbReference type="PIRSF" id="PIRSF036979">
    <property type="entry name" value="Arginase"/>
    <property type="match status" value="1"/>
</dbReference>
<dbReference type="EMBL" id="CAJVCE010000012">
    <property type="protein sequence ID" value="CAG7648632.1"/>
    <property type="molecule type" value="Genomic_DNA"/>
</dbReference>
<evidence type="ECO:0000256" key="2">
    <source>
        <dbReference type="ARBA" id="ARBA00022723"/>
    </source>
</evidence>
<gene>
    <name evidence="5" type="primary">gbuA_2</name>
    <name evidence="5" type="ORF">PAECIP111802_04271</name>
</gene>
<dbReference type="PROSITE" id="PS01053">
    <property type="entry name" value="ARGINASE_1"/>
    <property type="match status" value="1"/>
</dbReference>
<dbReference type="InterPro" id="IPR020855">
    <property type="entry name" value="Ureohydrolase_Mn_BS"/>
</dbReference>
<dbReference type="PROSITE" id="PS51409">
    <property type="entry name" value="ARGINASE_2"/>
    <property type="match status" value="1"/>
</dbReference>
<dbReference type="Proteomes" id="UP000730618">
    <property type="component" value="Unassembled WGS sequence"/>
</dbReference>
<keyword evidence="2" id="KW-0479">Metal-binding</keyword>
<dbReference type="CDD" id="cd11592">
    <property type="entry name" value="Agmatinase_PAH"/>
    <property type="match status" value="1"/>
</dbReference>
<comment type="caution">
    <text evidence="5">The sequence shown here is derived from an EMBL/GenBank/DDBJ whole genome shotgun (WGS) entry which is preliminary data.</text>
</comment>
<name>A0ABM8VLP6_9BACL</name>
<dbReference type="EC" id="3.5.3.7" evidence="5"/>
<dbReference type="NCBIfam" id="TIGR01230">
    <property type="entry name" value="agmatinase"/>
    <property type="match status" value="1"/>
</dbReference>
<comment type="similarity">
    <text evidence="1">Belongs to the arginase family. Agmatinase subfamily.</text>
</comment>
<dbReference type="Pfam" id="PF00491">
    <property type="entry name" value="Arginase"/>
    <property type="match status" value="1"/>
</dbReference>
<organism evidence="5 6">
    <name type="scientific">Paenibacillus allorhizosphaerae</name>
    <dbReference type="NCBI Taxonomy" id="2849866"/>
    <lineage>
        <taxon>Bacteria</taxon>
        <taxon>Bacillati</taxon>
        <taxon>Bacillota</taxon>
        <taxon>Bacilli</taxon>
        <taxon>Bacillales</taxon>
        <taxon>Paenibacillaceae</taxon>
        <taxon>Paenibacillus</taxon>
    </lineage>
</organism>
<evidence type="ECO:0000256" key="3">
    <source>
        <dbReference type="ARBA" id="ARBA00022801"/>
    </source>
</evidence>